<dbReference type="RefSeq" id="WP_118400826.1">
    <property type="nucleotide sequence ID" value="NZ_CABJGD010000032.1"/>
</dbReference>
<keyword evidence="3" id="KW-0012">Acyltransferase</keyword>
<feature type="transmembrane region" description="Helical" evidence="1">
    <location>
        <begin position="252"/>
        <end position="269"/>
    </location>
</feature>
<gene>
    <name evidence="3" type="ORF">DW921_12330</name>
</gene>
<evidence type="ECO:0000313" key="4">
    <source>
        <dbReference type="Proteomes" id="UP000283855"/>
    </source>
</evidence>
<feature type="transmembrane region" description="Helical" evidence="1">
    <location>
        <begin position="223"/>
        <end position="240"/>
    </location>
</feature>
<feature type="transmembrane region" description="Helical" evidence="1">
    <location>
        <begin position="348"/>
        <end position="369"/>
    </location>
</feature>
<dbReference type="GO" id="GO:0016747">
    <property type="term" value="F:acyltransferase activity, transferring groups other than amino-acyl groups"/>
    <property type="evidence" value="ECO:0007669"/>
    <property type="project" value="InterPro"/>
</dbReference>
<feature type="transmembrane region" description="Helical" evidence="1">
    <location>
        <begin position="124"/>
        <end position="142"/>
    </location>
</feature>
<evidence type="ECO:0000259" key="2">
    <source>
        <dbReference type="Pfam" id="PF01757"/>
    </source>
</evidence>
<feature type="transmembrane region" description="Helical" evidence="1">
    <location>
        <begin position="162"/>
        <end position="179"/>
    </location>
</feature>
<sequence>MKNFTASSAFTDTKPHYELLDGLRGVAALLVVFYHIFEGFSFAEGGTLITTINHGYLAVDFFFILSGFVIGYAYDDRWGKTLTMKDFFKRRLIRLHPMIVMGAVIGVIAFFVQGGVKWDGTHVATSMVMLTLLLSLFFIPAYPGAGYDIRGNGEMFPLNGPSWSLFFEYIGNLLYALFIRRLGNKALAVLVVLLGLGLAGFALFDVVGYGMLGVGWTLDGQNFLGGLLRMLFPFTLGMLISRNFRPFQIRGAFWICAIVLLLLFCVPYIEGKSPVCLNGVFEMICIAVIFPVLVCIGASGKTTDKQSTRICKFLGDISYPLYAVHYPIMYVFYSWLIETRQYTLGETWPVAAAVYFGSILTAWLCLKLYDEPVRKWLNRRFMKKRSL</sequence>
<accession>A0A413SWN1</accession>
<proteinExistence type="predicted"/>
<feature type="transmembrane region" description="Helical" evidence="1">
    <location>
        <begin position="281"/>
        <end position="298"/>
    </location>
</feature>
<reference evidence="3 4" key="1">
    <citation type="submission" date="2018-08" db="EMBL/GenBank/DDBJ databases">
        <title>A genome reference for cultivated species of the human gut microbiota.</title>
        <authorList>
            <person name="Zou Y."/>
            <person name="Xue W."/>
            <person name="Luo G."/>
        </authorList>
    </citation>
    <scope>NUCLEOTIDE SEQUENCE [LARGE SCALE GENOMIC DNA]</scope>
    <source>
        <strain evidence="3 4">AM42-38</strain>
    </source>
</reference>
<keyword evidence="1" id="KW-1133">Transmembrane helix</keyword>
<name>A0A413SWN1_9BACT</name>
<comment type="caution">
    <text evidence="3">The sequence shown here is derived from an EMBL/GenBank/DDBJ whole genome shotgun (WGS) entry which is preliminary data.</text>
</comment>
<dbReference type="EMBL" id="QSFT01000032">
    <property type="protein sequence ID" value="RHA73676.1"/>
    <property type="molecule type" value="Genomic_DNA"/>
</dbReference>
<feature type="domain" description="Acyltransferase 3" evidence="2">
    <location>
        <begin position="20"/>
        <end position="365"/>
    </location>
</feature>
<dbReference type="InterPro" id="IPR002656">
    <property type="entry name" value="Acyl_transf_3_dom"/>
</dbReference>
<keyword evidence="1" id="KW-0812">Transmembrane</keyword>
<protein>
    <submittedName>
        <fullName evidence="3">Acyltransferase</fullName>
    </submittedName>
</protein>
<organism evidence="3 4">
    <name type="scientific">Phocaeicola coprophilus</name>
    <dbReference type="NCBI Taxonomy" id="387090"/>
    <lineage>
        <taxon>Bacteria</taxon>
        <taxon>Pseudomonadati</taxon>
        <taxon>Bacteroidota</taxon>
        <taxon>Bacteroidia</taxon>
        <taxon>Bacteroidales</taxon>
        <taxon>Bacteroidaceae</taxon>
        <taxon>Phocaeicola</taxon>
    </lineage>
</organism>
<dbReference type="PANTHER" id="PTHR23028">
    <property type="entry name" value="ACETYLTRANSFERASE"/>
    <property type="match status" value="1"/>
</dbReference>
<dbReference type="InterPro" id="IPR050879">
    <property type="entry name" value="Acyltransferase_3"/>
</dbReference>
<dbReference type="AlphaFoldDB" id="A0A413SWN1"/>
<feature type="transmembrane region" description="Helical" evidence="1">
    <location>
        <begin position="319"/>
        <end position="336"/>
    </location>
</feature>
<dbReference type="Pfam" id="PF01757">
    <property type="entry name" value="Acyl_transf_3"/>
    <property type="match status" value="1"/>
</dbReference>
<feature type="transmembrane region" description="Helical" evidence="1">
    <location>
        <begin position="94"/>
        <end position="112"/>
    </location>
</feature>
<dbReference type="PANTHER" id="PTHR23028:SF134">
    <property type="entry name" value="PUTATIVE (AFU_ORTHOLOGUE AFUA_4G08520)-RELATED"/>
    <property type="match status" value="1"/>
</dbReference>
<keyword evidence="1" id="KW-0472">Membrane</keyword>
<keyword evidence="3" id="KW-0808">Transferase</keyword>
<feature type="transmembrane region" description="Helical" evidence="1">
    <location>
        <begin position="22"/>
        <end position="43"/>
    </location>
</feature>
<feature type="transmembrane region" description="Helical" evidence="1">
    <location>
        <begin position="186"/>
        <end position="211"/>
    </location>
</feature>
<evidence type="ECO:0000256" key="1">
    <source>
        <dbReference type="SAM" id="Phobius"/>
    </source>
</evidence>
<feature type="transmembrane region" description="Helical" evidence="1">
    <location>
        <begin position="55"/>
        <end position="74"/>
    </location>
</feature>
<dbReference type="Proteomes" id="UP000283855">
    <property type="component" value="Unassembled WGS sequence"/>
</dbReference>
<evidence type="ECO:0000313" key="3">
    <source>
        <dbReference type="EMBL" id="RHA73676.1"/>
    </source>
</evidence>